<reference evidence="2 3" key="1">
    <citation type="submission" date="2024-10" db="EMBL/GenBank/DDBJ databases">
        <title>Updated reference genomes for cyclostephanoid diatoms.</title>
        <authorList>
            <person name="Roberts W.R."/>
            <person name="Alverson A.J."/>
        </authorList>
    </citation>
    <scope>NUCLEOTIDE SEQUENCE [LARGE SCALE GENOMIC DNA]</scope>
    <source>
        <strain evidence="2 3">AJA010-31</strain>
    </source>
</reference>
<protein>
    <recommendedName>
        <fullName evidence="4">Protein phosphatase inhibitor 2</fullName>
    </recommendedName>
</protein>
<feature type="compositionally biased region" description="Acidic residues" evidence="1">
    <location>
        <begin position="177"/>
        <end position="192"/>
    </location>
</feature>
<dbReference type="Pfam" id="PF04979">
    <property type="entry name" value="IPP-2"/>
    <property type="match status" value="1"/>
</dbReference>
<evidence type="ECO:0000313" key="2">
    <source>
        <dbReference type="EMBL" id="KAL3767808.1"/>
    </source>
</evidence>
<organism evidence="2 3">
    <name type="scientific">Cyclotella atomus</name>
    <dbReference type="NCBI Taxonomy" id="382360"/>
    <lineage>
        <taxon>Eukaryota</taxon>
        <taxon>Sar</taxon>
        <taxon>Stramenopiles</taxon>
        <taxon>Ochrophyta</taxon>
        <taxon>Bacillariophyta</taxon>
        <taxon>Coscinodiscophyceae</taxon>
        <taxon>Thalassiosirophycidae</taxon>
        <taxon>Stephanodiscales</taxon>
        <taxon>Stephanodiscaceae</taxon>
        <taxon>Cyclotella</taxon>
    </lineage>
</organism>
<feature type="compositionally biased region" description="Polar residues" evidence="1">
    <location>
        <begin position="94"/>
        <end position="103"/>
    </location>
</feature>
<gene>
    <name evidence="2" type="ORF">ACHAWO_005218</name>
</gene>
<dbReference type="PANTHER" id="PTHR12398:SF20">
    <property type="entry name" value="PROTEIN PHOSPHATASE 1 REGULATORY INHIBITOR SUBUNIT 2"/>
    <property type="match status" value="1"/>
</dbReference>
<accession>A0ABD3MV37</accession>
<evidence type="ECO:0008006" key="4">
    <source>
        <dbReference type="Google" id="ProtNLM"/>
    </source>
</evidence>
<dbReference type="InterPro" id="IPR007062">
    <property type="entry name" value="PPI-2"/>
</dbReference>
<dbReference type="EMBL" id="JALLPJ020001358">
    <property type="protein sequence ID" value="KAL3767808.1"/>
    <property type="molecule type" value="Genomic_DNA"/>
</dbReference>
<feature type="region of interest" description="Disordered" evidence="1">
    <location>
        <begin position="1"/>
        <end position="38"/>
    </location>
</feature>
<sequence length="192" mass="21866">MDESSLKVPMPNPKVKPALKHPAKAAAAPMDSDDKKEKHLTWDEHAIEEHDVLRGTRMKIDEPNTPFTHYDQSDDEQSTSSGHHPRSPDEKNSHNVPSLQWNALESKLQVVADKRDACPLSPAPSRDGASDSEGEAEIKRRKAKQEEHDKAFKDHRKKHYNEAEAMRRWKAEHMNDSDEDDSDEDENMNGTK</sequence>
<keyword evidence="3" id="KW-1185">Reference proteome</keyword>
<name>A0ABD3MV37_9STRA</name>
<feature type="compositionally biased region" description="Basic and acidic residues" evidence="1">
    <location>
        <begin position="160"/>
        <end position="176"/>
    </location>
</feature>
<comment type="caution">
    <text evidence="2">The sequence shown here is derived from an EMBL/GenBank/DDBJ whole genome shotgun (WGS) entry which is preliminary data.</text>
</comment>
<dbReference type="AlphaFoldDB" id="A0ABD3MV37"/>
<feature type="compositionally biased region" description="Basic and acidic residues" evidence="1">
    <location>
        <begin position="53"/>
        <end position="62"/>
    </location>
</feature>
<dbReference type="PANTHER" id="PTHR12398">
    <property type="entry name" value="PROTEIN PHOSPHATASE INHIBITOR"/>
    <property type="match status" value="1"/>
</dbReference>
<proteinExistence type="predicted"/>
<evidence type="ECO:0000256" key="1">
    <source>
        <dbReference type="SAM" id="MobiDB-lite"/>
    </source>
</evidence>
<feature type="region of interest" description="Disordered" evidence="1">
    <location>
        <begin position="53"/>
        <end position="192"/>
    </location>
</feature>
<dbReference type="Proteomes" id="UP001530400">
    <property type="component" value="Unassembled WGS sequence"/>
</dbReference>
<evidence type="ECO:0000313" key="3">
    <source>
        <dbReference type="Proteomes" id="UP001530400"/>
    </source>
</evidence>